<name>A0A161TR13_XYLHT</name>
<dbReference type="RefSeq" id="XP_018190401.1">
    <property type="nucleotide sequence ID" value="XM_018336712.1"/>
</dbReference>
<dbReference type="InParanoid" id="A0A161TR13"/>
<dbReference type="OrthoDB" id="62952at2759"/>
<proteinExistence type="predicted"/>
<accession>A0A161TR13</accession>
<dbReference type="AlphaFoldDB" id="A0A161TR13"/>
<dbReference type="InterPro" id="IPR038883">
    <property type="entry name" value="AN11006-like"/>
</dbReference>
<feature type="domain" description="DUF7730" evidence="1">
    <location>
        <begin position="199"/>
        <end position="313"/>
    </location>
</feature>
<keyword evidence="3" id="KW-1185">Reference proteome</keyword>
<dbReference type="EMBL" id="KV407455">
    <property type="protein sequence ID" value="KZF24846.1"/>
    <property type="molecule type" value="Genomic_DNA"/>
</dbReference>
<protein>
    <recommendedName>
        <fullName evidence="1">DUF7730 domain-containing protein</fullName>
    </recommendedName>
</protein>
<reference evidence="2 3" key="1">
    <citation type="journal article" date="2016" name="Fungal Biol.">
        <title>The genome of Xylona heveae provides a window into fungal endophytism.</title>
        <authorList>
            <person name="Gazis R."/>
            <person name="Kuo A."/>
            <person name="Riley R."/>
            <person name="LaButti K."/>
            <person name="Lipzen A."/>
            <person name="Lin J."/>
            <person name="Amirebrahimi M."/>
            <person name="Hesse C.N."/>
            <person name="Spatafora J.W."/>
            <person name="Henrissat B."/>
            <person name="Hainaut M."/>
            <person name="Grigoriev I.V."/>
            <person name="Hibbett D.S."/>
        </authorList>
    </citation>
    <scope>NUCLEOTIDE SEQUENCE [LARGE SCALE GENOMIC DNA]</scope>
    <source>
        <strain evidence="2 3">TC161</strain>
    </source>
</reference>
<evidence type="ECO:0000259" key="1">
    <source>
        <dbReference type="Pfam" id="PF24864"/>
    </source>
</evidence>
<dbReference type="PANTHER" id="PTHR42085:SF1">
    <property type="entry name" value="F-BOX DOMAIN-CONTAINING PROTEIN"/>
    <property type="match status" value="1"/>
</dbReference>
<dbReference type="InterPro" id="IPR056632">
    <property type="entry name" value="DUF7730"/>
</dbReference>
<dbReference type="PANTHER" id="PTHR42085">
    <property type="entry name" value="F-BOX DOMAIN-CONTAINING PROTEIN"/>
    <property type="match status" value="1"/>
</dbReference>
<dbReference type="Pfam" id="PF24864">
    <property type="entry name" value="DUF7730"/>
    <property type="match status" value="1"/>
</dbReference>
<dbReference type="GeneID" id="28901849"/>
<dbReference type="Proteomes" id="UP000076632">
    <property type="component" value="Unassembled WGS sequence"/>
</dbReference>
<evidence type="ECO:0000313" key="3">
    <source>
        <dbReference type="Proteomes" id="UP000076632"/>
    </source>
</evidence>
<gene>
    <name evidence="2" type="ORF">L228DRAFT_57061</name>
</gene>
<sequence length="443" mass="52037">MHCFLCLPLEIRQRIYRHHFVWQRPIQPGVVNEYPSNTLSNVFRLSRTVYHESSKIFYGENVFHFQSTEGLYAFLSDIRDQRKLVRRISFYYRGFFSNSAFKLLKQADYLNELIIDVPSQFENKTCLHSPPGSLPDQAKDFTAPLITTLRGLRYLRDLRGVRDLTITGLSNPEILGKWLTDLKDPPLPGGYKRRGSFPFMQLPPELRYQVYKHHLCFEHDIGPLVRIPTSNLRSGRNHCIEYRQRPTPSGLALLQVSRQIHAEAVSIFYRCNRFVMRGESQLSILTNNIGAVRRAYISDLSIYDREISWSIAHRLRSARGEYYNHCQPTLVRVIYDNHLVNYPSLKHLRLYFKDLGSTIVKLTKEEKRKWASRALARSLTYTLTSQDLAAFEQAAFLKLNKIHHLRGLKTFEIHDLDQDTRHVEVVQRYRSWLESKVYWNFPA</sequence>
<evidence type="ECO:0000313" key="2">
    <source>
        <dbReference type="EMBL" id="KZF24846.1"/>
    </source>
</evidence>
<organism evidence="2 3">
    <name type="scientific">Xylona heveae (strain CBS 132557 / TC161)</name>
    <dbReference type="NCBI Taxonomy" id="1328760"/>
    <lineage>
        <taxon>Eukaryota</taxon>
        <taxon>Fungi</taxon>
        <taxon>Dikarya</taxon>
        <taxon>Ascomycota</taxon>
        <taxon>Pezizomycotina</taxon>
        <taxon>Xylonomycetes</taxon>
        <taxon>Xylonales</taxon>
        <taxon>Xylonaceae</taxon>
        <taxon>Xylona</taxon>
    </lineage>
</organism>